<feature type="transmembrane region" description="Helical" evidence="6">
    <location>
        <begin position="375"/>
        <end position="395"/>
    </location>
</feature>
<evidence type="ECO:0000313" key="8">
    <source>
        <dbReference type="EMBL" id="BAH07090.1"/>
    </source>
</evidence>
<dbReference type="InterPro" id="IPR020846">
    <property type="entry name" value="MFS_dom"/>
</dbReference>
<feature type="transmembrane region" description="Helical" evidence="6">
    <location>
        <begin position="87"/>
        <end position="105"/>
    </location>
</feature>
<keyword evidence="4 6" id="KW-1133">Transmembrane helix</keyword>
<feature type="transmembrane region" description="Helical" evidence="6">
    <location>
        <begin position="350"/>
        <end position="369"/>
    </location>
</feature>
<dbReference type="InterPro" id="IPR011701">
    <property type="entry name" value="MFS"/>
</dbReference>
<protein>
    <recommendedName>
        <fullName evidence="7">Major facilitator superfamily (MFS) profile domain-containing protein</fullName>
    </recommendedName>
</protein>
<dbReference type="HOGENOM" id="CLU_001265_23_0_9"/>
<organism evidence="8 9">
    <name type="scientific">Clostridium kluyveri (strain NBRC 12016)</name>
    <dbReference type="NCBI Taxonomy" id="583346"/>
    <lineage>
        <taxon>Bacteria</taxon>
        <taxon>Bacillati</taxon>
        <taxon>Bacillota</taxon>
        <taxon>Clostridia</taxon>
        <taxon>Eubacteriales</taxon>
        <taxon>Clostridiaceae</taxon>
        <taxon>Clostridium</taxon>
    </lineage>
</organism>
<evidence type="ECO:0000256" key="6">
    <source>
        <dbReference type="SAM" id="Phobius"/>
    </source>
</evidence>
<dbReference type="EMBL" id="AP009049">
    <property type="protein sequence ID" value="BAH07090.1"/>
    <property type="molecule type" value="Genomic_DNA"/>
</dbReference>
<dbReference type="PROSITE" id="PS50850">
    <property type="entry name" value="MFS"/>
    <property type="match status" value="1"/>
</dbReference>
<evidence type="ECO:0000313" key="9">
    <source>
        <dbReference type="Proteomes" id="UP000007969"/>
    </source>
</evidence>
<keyword evidence="2" id="KW-0813">Transport</keyword>
<dbReference type="InterPro" id="IPR036259">
    <property type="entry name" value="MFS_trans_sf"/>
</dbReference>
<dbReference type="KEGG" id="ckr:CKR_2039"/>
<feature type="domain" description="Major facilitator superfamily (MFS) profile" evidence="7">
    <location>
        <begin position="19"/>
        <end position="400"/>
    </location>
</feature>
<dbReference type="Pfam" id="PF07690">
    <property type="entry name" value="MFS_1"/>
    <property type="match status" value="1"/>
</dbReference>
<dbReference type="Gene3D" id="1.20.1250.20">
    <property type="entry name" value="MFS general substrate transporter like domains"/>
    <property type="match status" value="1"/>
</dbReference>
<evidence type="ECO:0000259" key="7">
    <source>
        <dbReference type="PROSITE" id="PS50850"/>
    </source>
</evidence>
<feature type="transmembrane region" description="Helical" evidence="6">
    <location>
        <begin position="145"/>
        <end position="163"/>
    </location>
</feature>
<dbReference type="CDD" id="cd17324">
    <property type="entry name" value="MFS_NepI_like"/>
    <property type="match status" value="1"/>
</dbReference>
<evidence type="ECO:0000256" key="2">
    <source>
        <dbReference type="ARBA" id="ARBA00022448"/>
    </source>
</evidence>
<sequence length="400" mass="43022">MIFMNQHADINIHKEVKMSRFLIVLMSIACGVSVANLYYSQPLLEELSRFFNVSSSMIGISAMLIQIGYALGLISLVPLGDIKERKGLIITMLFCSAISLISLSFASNIYWLLGSSLLVGLTSIIPMLIVPLAAHLANPVERGKVIGTVMSGLLIGILVSRVFSGIIGSTLGWQVVYRIAAGMMGLLIIIFNLWLPKSVPDTSMGYGKLLKSLIGLLKNQPVLRESSLIGAMMFGTFSIFWTTLSFLLKSPTYNLGAQAAGMFGLVGVLGALAASIVGRIADKKSPQFTLTIAIILSLLSYICFLIFGYQIWGLVIGVVLLDLGIQSGQISNQARINALDAAARSRNNAVYMTFYFCGGALGSLLGTLLWGLSGWIGVCAVGIIFQIIAALTHVLSIKRR</sequence>
<evidence type="ECO:0000256" key="4">
    <source>
        <dbReference type="ARBA" id="ARBA00022989"/>
    </source>
</evidence>
<feature type="transmembrane region" description="Helical" evidence="6">
    <location>
        <begin position="175"/>
        <end position="195"/>
    </location>
</feature>
<accession>B9E3L5</accession>
<feature type="transmembrane region" description="Helical" evidence="6">
    <location>
        <begin position="111"/>
        <end position="133"/>
    </location>
</feature>
<keyword evidence="5 6" id="KW-0472">Membrane</keyword>
<dbReference type="GO" id="GO:0005886">
    <property type="term" value="C:plasma membrane"/>
    <property type="evidence" value="ECO:0007669"/>
    <property type="project" value="UniProtKB-SubCell"/>
</dbReference>
<feature type="transmembrane region" description="Helical" evidence="6">
    <location>
        <begin position="21"/>
        <end position="39"/>
    </location>
</feature>
<dbReference type="GO" id="GO:0022857">
    <property type="term" value="F:transmembrane transporter activity"/>
    <property type="evidence" value="ECO:0007669"/>
    <property type="project" value="InterPro"/>
</dbReference>
<feature type="transmembrane region" description="Helical" evidence="6">
    <location>
        <begin position="313"/>
        <end position="330"/>
    </location>
</feature>
<dbReference type="AlphaFoldDB" id="B9E3L5"/>
<dbReference type="PANTHER" id="PTHR42910:SF1">
    <property type="entry name" value="MAJOR FACILITATOR SUPERFAMILY (MFS) PROFILE DOMAIN-CONTAINING PROTEIN"/>
    <property type="match status" value="1"/>
</dbReference>
<comment type="subcellular location">
    <subcellularLocation>
        <location evidence="1">Cell membrane</location>
        <topology evidence="1">Multi-pass membrane protein</topology>
    </subcellularLocation>
</comment>
<dbReference type="PANTHER" id="PTHR42910">
    <property type="entry name" value="TRANSPORTER SCO4007-RELATED"/>
    <property type="match status" value="1"/>
</dbReference>
<evidence type="ECO:0000256" key="5">
    <source>
        <dbReference type="ARBA" id="ARBA00023136"/>
    </source>
</evidence>
<feature type="transmembrane region" description="Helical" evidence="6">
    <location>
        <begin position="59"/>
        <end position="80"/>
    </location>
</feature>
<keyword evidence="3 6" id="KW-0812">Transmembrane</keyword>
<reference evidence="9" key="1">
    <citation type="submission" date="2005-09" db="EMBL/GenBank/DDBJ databases">
        <title>Complete genome sequence of Clostridium kluyveri and comparative genomics of Clostridia species.</title>
        <authorList>
            <person name="Inui M."/>
            <person name="Nonaka H."/>
            <person name="Shinoda Y."/>
            <person name="Ikenaga Y."/>
            <person name="Abe M."/>
            <person name="Naito K."/>
            <person name="Vertes A.A."/>
            <person name="Yukawa H."/>
        </authorList>
    </citation>
    <scope>NUCLEOTIDE SEQUENCE [LARGE SCALE GENOMIC DNA]</scope>
    <source>
        <strain evidence="9">NBRC 12016</strain>
    </source>
</reference>
<feature type="transmembrane region" description="Helical" evidence="6">
    <location>
        <begin position="260"/>
        <end position="281"/>
    </location>
</feature>
<feature type="transmembrane region" description="Helical" evidence="6">
    <location>
        <begin position="288"/>
        <end position="307"/>
    </location>
</feature>
<feature type="transmembrane region" description="Helical" evidence="6">
    <location>
        <begin position="228"/>
        <end position="248"/>
    </location>
</feature>
<evidence type="ECO:0000256" key="1">
    <source>
        <dbReference type="ARBA" id="ARBA00004651"/>
    </source>
</evidence>
<evidence type="ECO:0000256" key="3">
    <source>
        <dbReference type="ARBA" id="ARBA00022692"/>
    </source>
</evidence>
<dbReference type="Proteomes" id="UP000007969">
    <property type="component" value="Chromosome"/>
</dbReference>
<dbReference type="SUPFAM" id="SSF103473">
    <property type="entry name" value="MFS general substrate transporter"/>
    <property type="match status" value="1"/>
</dbReference>
<gene>
    <name evidence="8" type="ordered locus">CKR_2039</name>
</gene>
<proteinExistence type="predicted"/>
<name>B9E3L5_CLOK1</name>